<keyword evidence="1" id="KW-0805">Transcription regulation</keyword>
<dbReference type="GO" id="GO:0003700">
    <property type="term" value="F:DNA-binding transcription factor activity"/>
    <property type="evidence" value="ECO:0007669"/>
    <property type="project" value="InterPro"/>
</dbReference>
<accession>A0A6B2QXJ2</accession>
<evidence type="ECO:0000259" key="4">
    <source>
        <dbReference type="PROSITE" id="PS50949"/>
    </source>
</evidence>
<proteinExistence type="predicted"/>
<evidence type="ECO:0000256" key="3">
    <source>
        <dbReference type="ARBA" id="ARBA00023163"/>
    </source>
</evidence>
<dbReference type="PRINTS" id="PR00035">
    <property type="entry name" value="HTHGNTR"/>
</dbReference>
<evidence type="ECO:0000256" key="1">
    <source>
        <dbReference type="ARBA" id="ARBA00023015"/>
    </source>
</evidence>
<dbReference type="SUPFAM" id="SSF48008">
    <property type="entry name" value="GntR ligand-binding domain-like"/>
    <property type="match status" value="1"/>
</dbReference>
<sequence length="264" mass="29701">MPIQSIDTRRVYQQIADQLLKLIEAGEFPVDSRLPSERDLAEKFKVSRPSVREALIALEVIGVVQIKMGSGVYVCKPEDAKQKGRKKNDIAVKDFAPFELIQARLLIESEIAAQAASCRNDEDVEQLEALLQQMIDHSFDNRNPLDPDREFHATLARATGNQVLTSIVEQMFDARMGVLFSRLSNYFDTRTTWEQAIKEHRAIVRAVKARDPEKARQAMRHHMERAYKRFSASWLKNGQPDQSGIGASKLALSAKSAKAGKIPG</sequence>
<dbReference type="PANTHER" id="PTHR43537">
    <property type="entry name" value="TRANSCRIPTIONAL REGULATOR, GNTR FAMILY"/>
    <property type="match status" value="1"/>
</dbReference>
<keyword evidence="2" id="KW-0238">DNA-binding</keyword>
<keyword evidence="3" id="KW-0804">Transcription</keyword>
<dbReference type="SMART" id="SM00895">
    <property type="entry name" value="FCD"/>
    <property type="match status" value="1"/>
</dbReference>
<dbReference type="GO" id="GO:0003677">
    <property type="term" value="F:DNA binding"/>
    <property type="evidence" value="ECO:0007669"/>
    <property type="project" value="UniProtKB-KW"/>
</dbReference>
<dbReference type="SMART" id="SM00345">
    <property type="entry name" value="HTH_GNTR"/>
    <property type="match status" value="1"/>
</dbReference>
<dbReference type="Pfam" id="PF07729">
    <property type="entry name" value="FCD"/>
    <property type="match status" value="1"/>
</dbReference>
<dbReference type="InterPro" id="IPR036388">
    <property type="entry name" value="WH-like_DNA-bd_sf"/>
</dbReference>
<dbReference type="Pfam" id="PF00392">
    <property type="entry name" value="GntR"/>
    <property type="match status" value="1"/>
</dbReference>
<dbReference type="PANTHER" id="PTHR43537:SF5">
    <property type="entry name" value="UXU OPERON TRANSCRIPTIONAL REGULATOR"/>
    <property type="match status" value="1"/>
</dbReference>
<name>A0A6B2QXJ2_9BURK</name>
<dbReference type="RefSeq" id="WP_163653951.1">
    <property type="nucleotide sequence ID" value="NZ_JAAGRN010000004.1"/>
</dbReference>
<dbReference type="CDD" id="cd07377">
    <property type="entry name" value="WHTH_GntR"/>
    <property type="match status" value="1"/>
</dbReference>
<reference evidence="5" key="1">
    <citation type="submission" date="2020-02" db="EMBL/GenBank/DDBJ databases">
        <authorList>
            <person name="Chen W.-M."/>
        </authorList>
    </citation>
    <scope>NUCLEOTIDE SEQUENCE</scope>
    <source>
        <strain evidence="5">NBD-18</strain>
    </source>
</reference>
<feature type="domain" description="HTH gntR-type" evidence="4">
    <location>
        <begin position="9"/>
        <end position="77"/>
    </location>
</feature>
<dbReference type="InterPro" id="IPR008920">
    <property type="entry name" value="TF_FadR/GntR_C"/>
</dbReference>
<dbReference type="InterPro" id="IPR000524">
    <property type="entry name" value="Tscrpt_reg_HTH_GntR"/>
</dbReference>
<dbReference type="SUPFAM" id="SSF46785">
    <property type="entry name" value="Winged helix' DNA-binding domain"/>
    <property type="match status" value="1"/>
</dbReference>
<dbReference type="Gene3D" id="1.20.120.530">
    <property type="entry name" value="GntR ligand-binding domain-like"/>
    <property type="match status" value="1"/>
</dbReference>
<protein>
    <submittedName>
        <fullName evidence="5">FadR family transcriptional regulator</fullName>
    </submittedName>
</protein>
<organism evidence="5">
    <name type="scientific">Sheuella amnicola</name>
    <dbReference type="NCBI Taxonomy" id="2707330"/>
    <lineage>
        <taxon>Bacteria</taxon>
        <taxon>Pseudomonadati</taxon>
        <taxon>Pseudomonadota</taxon>
        <taxon>Betaproteobacteria</taxon>
        <taxon>Burkholderiales</taxon>
        <taxon>Alcaligenaceae</taxon>
        <taxon>Sheuella</taxon>
    </lineage>
</organism>
<dbReference type="AlphaFoldDB" id="A0A6B2QXJ2"/>
<dbReference type="Gene3D" id="1.10.10.10">
    <property type="entry name" value="Winged helix-like DNA-binding domain superfamily/Winged helix DNA-binding domain"/>
    <property type="match status" value="1"/>
</dbReference>
<dbReference type="EMBL" id="JAAGRN010000004">
    <property type="protein sequence ID" value="NDY83180.1"/>
    <property type="molecule type" value="Genomic_DNA"/>
</dbReference>
<gene>
    <name evidence="5" type="ORF">G3I67_08040</name>
</gene>
<dbReference type="InterPro" id="IPR011711">
    <property type="entry name" value="GntR_C"/>
</dbReference>
<evidence type="ECO:0000313" key="5">
    <source>
        <dbReference type="EMBL" id="NDY83180.1"/>
    </source>
</evidence>
<dbReference type="InterPro" id="IPR036390">
    <property type="entry name" value="WH_DNA-bd_sf"/>
</dbReference>
<dbReference type="PROSITE" id="PS50949">
    <property type="entry name" value="HTH_GNTR"/>
    <property type="match status" value="1"/>
</dbReference>
<comment type="caution">
    <text evidence="5">The sequence shown here is derived from an EMBL/GenBank/DDBJ whole genome shotgun (WGS) entry which is preliminary data.</text>
</comment>
<evidence type="ECO:0000256" key="2">
    <source>
        <dbReference type="ARBA" id="ARBA00023125"/>
    </source>
</evidence>